<name>X0W1N8_9ZZZZ</name>
<reference evidence="3" key="1">
    <citation type="journal article" date="2014" name="Front. Microbiol.">
        <title>High frequency of phylogenetically diverse reductive dehalogenase-homologous genes in deep subseafloor sedimentary metagenomes.</title>
        <authorList>
            <person name="Kawai M."/>
            <person name="Futagami T."/>
            <person name="Toyoda A."/>
            <person name="Takaki Y."/>
            <person name="Nishi S."/>
            <person name="Hori S."/>
            <person name="Arai W."/>
            <person name="Tsubouchi T."/>
            <person name="Morono Y."/>
            <person name="Uchiyama I."/>
            <person name="Ito T."/>
            <person name="Fujiyama A."/>
            <person name="Inagaki F."/>
            <person name="Takami H."/>
        </authorList>
    </citation>
    <scope>NUCLEOTIDE SEQUENCE</scope>
    <source>
        <strain evidence="3">Expedition CK06-06</strain>
    </source>
</reference>
<dbReference type="Gene3D" id="3.40.50.2000">
    <property type="entry name" value="Glycogen Phosphorylase B"/>
    <property type="match status" value="1"/>
</dbReference>
<feature type="non-terminal residue" evidence="3">
    <location>
        <position position="260"/>
    </location>
</feature>
<dbReference type="PANTHER" id="PTHR30160">
    <property type="entry name" value="TETRAACYLDISACCHARIDE 4'-KINASE-RELATED"/>
    <property type="match status" value="1"/>
</dbReference>
<evidence type="ECO:0000313" key="3">
    <source>
        <dbReference type="EMBL" id="GAG18548.1"/>
    </source>
</evidence>
<dbReference type="GO" id="GO:0009244">
    <property type="term" value="P:lipopolysaccharide core region biosynthetic process"/>
    <property type="evidence" value="ECO:0007669"/>
    <property type="project" value="TreeGrafter"/>
</dbReference>
<proteinExistence type="predicted"/>
<accession>X0W1N8</accession>
<keyword evidence="1" id="KW-0328">Glycosyltransferase</keyword>
<dbReference type="GO" id="GO:0008713">
    <property type="term" value="F:ADP-heptose-lipopolysaccharide heptosyltransferase activity"/>
    <property type="evidence" value="ECO:0007669"/>
    <property type="project" value="TreeGrafter"/>
</dbReference>
<evidence type="ECO:0008006" key="4">
    <source>
        <dbReference type="Google" id="ProtNLM"/>
    </source>
</evidence>
<organism evidence="3">
    <name type="scientific">marine sediment metagenome</name>
    <dbReference type="NCBI Taxonomy" id="412755"/>
    <lineage>
        <taxon>unclassified sequences</taxon>
        <taxon>metagenomes</taxon>
        <taxon>ecological metagenomes</taxon>
    </lineage>
</organism>
<keyword evidence="2" id="KW-0808">Transferase</keyword>
<evidence type="ECO:0000256" key="2">
    <source>
        <dbReference type="ARBA" id="ARBA00022679"/>
    </source>
</evidence>
<dbReference type="CDD" id="cd03789">
    <property type="entry name" value="GT9_LPS_heptosyltransferase"/>
    <property type="match status" value="1"/>
</dbReference>
<gene>
    <name evidence="3" type="ORF">S01H1_50866</name>
</gene>
<feature type="non-terminal residue" evidence="3">
    <location>
        <position position="1"/>
    </location>
</feature>
<dbReference type="AlphaFoldDB" id="X0W1N8"/>
<dbReference type="Pfam" id="PF01075">
    <property type="entry name" value="Glyco_transf_9"/>
    <property type="match status" value="1"/>
</dbReference>
<dbReference type="InterPro" id="IPR002201">
    <property type="entry name" value="Glyco_trans_9"/>
</dbReference>
<protein>
    <recommendedName>
        <fullName evidence="4">Lipopolysaccharide heptosyltransferase II</fullName>
    </recommendedName>
</protein>
<dbReference type="SUPFAM" id="SSF53756">
    <property type="entry name" value="UDP-Glycosyltransferase/glycogen phosphorylase"/>
    <property type="match status" value="1"/>
</dbReference>
<comment type="caution">
    <text evidence="3">The sequence shown here is derived from an EMBL/GenBank/DDBJ whole genome shotgun (WGS) entry which is preliminary data.</text>
</comment>
<evidence type="ECO:0000256" key="1">
    <source>
        <dbReference type="ARBA" id="ARBA00022676"/>
    </source>
</evidence>
<dbReference type="InterPro" id="IPR051199">
    <property type="entry name" value="LPS_LOS_Heptosyltrfase"/>
</dbReference>
<dbReference type="EMBL" id="BARS01032794">
    <property type="protein sequence ID" value="GAG18548.1"/>
    <property type="molecule type" value="Genomic_DNA"/>
</dbReference>
<sequence length="260" mass="29274">PRLASVIPFSRGKEPNVLTDLASQKWDLVIDLQHNRSSNRIRKKYFPNVKVGVFDKLHLKRFILLYLRLNFYGAHSSVAERYIQASGFTSDQKIDIPPAKLFFNNKEVVRKLLFSESGNKAEPVIALMPFSAWKNKQWPMSSYAAIGKHFTQKKWRVAIFGGTEDIINTELLKNDIGGNCYSFAGSLNLYEIGCLLTQCTLALGNDTGLSHLARACGVKTGVIYGATSYHFGFFPYGDPPYKIFESKQFCRPCHPHGGNL</sequence>
<dbReference type="GO" id="GO:0005829">
    <property type="term" value="C:cytosol"/>
    <property type="evidence" value="ECO:0007669"/>
    <property type="project" value="TreeGrafter"/>
</dbReference>